<name>A0A8H4HGV7_9EURO</name>
<proteinExistence type="predicted"/>
<keyword evidence="10" id="KW-1185">Reference proteome</keyword>
<dbReference type="CDD" id="cd00067">
    <property type="entry name" value="GAL4"/>
    <property type="match status" value="1"/>
</dbReference>
<evidence type="ECO:0000313" key="10">
    <source>
        <dbReference type="Proteomes" id="UP000653565"/>
    </source>
</evidence>
<evidence type="ECO:0000256" key="1">
    <source>
        <dbReference type="ARBA" id="ARBA00022723"/>
    </source>
</evidence>
<evidence type="ECO:0000259" key="8">
    <source>
        <dbReference type="PROSITE" id="PS50048"/>
    </source>
</evidence>
<protein>
    <recommendedName>
        <fullName evidence="8">Zn(2)-C6 fungal-type domain-containing protein</fullName>
    </recommendedName>
</protein>
<dbReference type="EMBL" id="JAAAPX010000007">
    <property type="protein sequence ID" value="KAF4244254.1"/>
    <property type="molecule type" value="Genomic_DNA"/>
</dbReference>
<evidence type="ECO:0000256" key="2">
    <source>
        <dbReference type="ARBA" id="ARBA00022833"/>
    </source>
</evidence>
<dbReference type="GO" id="GO:0009410">
    <property type="term" value="P:response to xenobiotic stimulus"/>
    <property type="evidence" value="ECO:0007669"/>
    <property type="project" value="TreeGrafter"/>
</dbReference>
<dbReference type="Pfam" id="PF00172">
    <property type="entry name" value="Zn_clus"/>
    <property type="match status" value="1"/>
</dbReference>
<evidence type="ECO:0000256" key="7">
    <source>
        <dbReference type="SAM" id="MobiDB-lite"/>
    </source>
</evidence>
<dbReference type="AlphaFoldDB" id="A0A8H4HGV7"/>
<feature type="domain" description="Zn(2)-C6 fungal-type" evidence="8">
    <location>
        <begin position="20"/>
        <end position="49"/>
    </location>
</feature>
<dbReference type="GO" id="GO:0003677">
    <property type="term" value="F:DNA binding"/>
    <property type="evidence" value="ECO:0007669"/>
    <property type="project" value="UniProtKB-KW"/>
</dbReference>
<sequence length="566" mass="62591">MIALMAHTSAQLKRKRSRIACEPCRERKRKCNGGNPCITCVNWGYECFYEHHSELKTSRFSESSRPTLQDEPRAERLSQGREPAGLQGVIRSIEANSGAAFIRRMGLKVDPANAPKLNLFGWNIGPRQLPSGSGPICAYPIVDILSRTDMESLAAVYFSKVHPCYGFIDPQQFYERVDARWGSPLARDQYDSVLSGVAALGSLFSELSPTITELHLVEAARSLLDCNGLSGAPSLDFLAGWTLRVVYMRMTAPPHSAWIASSTLMHLIEASGLHLESSFETVLSSGTQCDQDLQRRLVGVAQHLNMWISYDIGLSRVPLQSSLSPLPLPKSDDYTTEVLGLLPATANLDPGKVQDGKDLESLLLQVLSRTHTQPPSVLAQCNLVLCLLRRLCTLNVNISTVATGDILSLLKKGLQAARTLVISCSPWQHMANVPFHTICILLHMDTQSSLEVLPEAVQTLKLVASTYNTNTAREAYDTALLIIFLYQRRRNEDSNFLRALLDKCEELPESRLSPHQTGSSFEELSWLEGLTADMPTLQGVDLSQLLQNDWPRTTLDAGLSESTYLP</sequence>
<dbReference type="PROSITE" id="PS00463">
    <property type="entry name" value="ZN2_CY6_FUNGAL_1"/>
    <property type="match status" value="1"/>
</dbReference>
<keyword evidence="4" id="KW-0238">DNA-binding</keyword>
<keyword evidence="2" id="KW-0862">Zinc</keyword>
<feature type="compositionally biased region" description="Basic and acidic residues" evidence="7">
    <location>
        <begin position="68"/>
        <end position="79"/>
    </location>
</feature>
<evidence type="ECO:0000256" key="6">
    <source>
        <dbReference type="ARBA" id="ARBA00023242"/>
    </source>
</evidence>
<organism evidence="9 10">
    <name type="scientific">Aspergillus fumigatiaffinis</name>
    <dbReference type="NCBI Taxonomy" id="340414"/>
    <lineage>
        <taxon>Eukaryota</taxon>
        <taxon>Fungi</taxon>
        <taxon>Dikarya</taxon>
        <taxon>Ascomycota</taxon>
        <taxon>Pezizomycotina</taxon>
        <taxon>Eurotiomycetes</taxon>
        <taxon>Eurotiomycetidae</taxon>
        <taxon>Eurotiales</taxon>
        <taxon>Aspergillaceae</taxon>
        <taxon>Aspergillus</taxon>
        <taxon>Aspergillus subgen. Fumigati</taxon>
    </lineage>
</organism>
<evidence type="ECO:0000256" key="4">
    <source>
        <dbReference type="ARBA" id="ARBA00023125"/>
    </source>
</evidence>
<dbReference type="PANTHER" id="PTHR31779">
    <property type="entry name" value="2-NITROPROPANE DIOXYGENASE FAMILY, PUTATIVE (AFU_ORTHOLOGUE AFUA_2G17430)-RELATED"/>
    <property type="match status" value="1"/>
</dbReference>
<dbReference type="GO" id="GO:0008270">
    <property type="term" value="F:zinc ion binding"/>
    <property type="evidence" value="ECO:0007669"/>
    <property type="project" value="InterPro"/>
</dbReference>
<dbReference type="GO" id="GO:0000981">
    <property type="term" value="F:DNA-binding transcription factor activity, RNA polymerase II-specific"/>
    <property type="evidence" value="ECO:0007669"/>
    <property type="project" value="InterPro"/>
</dbReference>
<dbReference type="CDD" id="cd12148">
    <property type="entry name" value="fungal_TF_MHR"/>
    <property type="match status" value="1"/>
</dbReference>
<evidence type="ECO:0000256" key="5">
    <source>
        <dbReference type="ARBA" id="ARBA00023163"/>
    </source>
</evidence>
<reference evidence="9" key="2">
    <citation type="submission" date="2020-04" db="EMBL/GenBank/DDBJ databases">
        <authorList>
            <person name="Santos R.A.C."/>
            <person name="Steenwyk J.L."/>
            <person name="Rivero-Menendez O."/>
            <person name="Mead M.E."/>
            <person name="Silva L.P."/>
            <person name="Bastos R.W."/>
            <person name="Alastruey-Izquierdo A."/>
            <person name="Goldman G.H."/>
            <person name="Rokas A."/>
        </authorList>
    </citation>
    <scope>NUCLEOTIDE SEQUENCE</scope>
    <source>
        <strain evidence="9">CNM-CM6805</strain>
    </source>
</reference>
<feature type="region of interest" description="Disordered" evidence="7">
    <location>
        <begin position="59"/>
        <end position="81"/>
    </location>
</feature>
<keyword evidence="5" id="KW-0804">Transcription</keyword>
<keyword evidence="1" id="KW-0479">Metal-binding</keyword>
<comment type="caution">
    <text evidence="9">The sequence shown here is derived from an EMBL/GenBank/DDBJ whole genome shotgun (WGS) entry which is preliminary data.</text>
</comment>
<evidence type="ECO:0000256" key="3">
    <source>
        <dbReference type="ARBA" id="ARBA00023015"/>
    </source>
</evidence>
<dbReference type="Proteomes" id="UP000653565">
    <property type="component" value="Unassembled WGS sequence"/>
</dbReference>
<gene>
    <name evidence="9" type="ORF">CNMCM6805_009256</name>
</gene>
<accession>A0A8H4HGV7</accession>
<dbReference type="PANTHER" id="PTHR31779:SF5">
    <property type="entry name" value="ZN(II)2CYS6 TRANSCRIPTION FACTOR (EUROFUNG)"/>
    <property type="match status" value="1"/>
</dbReference>
<dbReference type="InterPro" id="IPR036864">
    <property type="entry name" value="Zn2-C6_fun-type_DNA-bd_sf"/>
</dbReference>
<dbReference type="PROSITE" id="PS50048">
    <property type="entry name" value="ZN2_CY6_FUNGAL_2"/>
    <property type="match status" value="1"/>
</dbReference>
<dbReference type="InterPro" id="IPR052478">
    <property type="entry name" value="Metabolite_Synth_Reg"/>
</dbReference>
<keyword evidence="6" id="KW-0539">Nucleus</keyword>
<dbReference type="SUPFAM" id="SSF57701">
    <property type="entry name" value="Zn2/Cys6 DNA-binding domain"/>
    <property type="match status" value="1"/>
</dbReference>
<dbReference type="SMART" id="SM00066">
    <property type="entry name" value="GAL4"/>
    <property type="match status" value="1"/>
</dbReference>
<dbReference type="Gene3D" id="4.10.240.10">
    <property type="entry name" value="Zn(2)-C6 fungal-type DNA-binding domain"/>
    <property type="match status" value="1"/>
</dbReference>
<dbReference type="InterPro" id="IPR001138">
    <property type="entry name" value="Zn2Cys6_DnaBD"/>
</dbReference>
<reference evidence="9" key="1">
    <citation type="journal article" date="2020" name="bioRxiv">
        <title>Genomic and phenotypic heterogeneity of clinical isolates of the human pathogens Aspergillus fumigatus, Aspergillus lentulus and Aspergillus fumigatiaffinis.</title>
        <authorList>
            <person name="dos Santos R.A.C."/>
            <person name="Steenwyk J.L."/>
            <person name="Rivero-Menendez O."/>
            <person name="Mead M.E."/>
            <person name="Silva L.P."/>
            <person name="Bastos R.W."/>
            <person name="Alastruey-Izquierdo A."/>
            <person name="Goldman G.H."/>
            <person name="Rokas A."/>
        </authorList>
    </citation>
    <scope>NUCLEOTIDE SEQUENCE</scope>
    <source>
        <strain evidence="9">CNM-CM6805</strain>
    </source>
</reference>
<evidence type="ECO:0000313" key="9">
    <source>
        <dbReference type="EMBL" id="KAF4244254.1"/>
    </source>
</evidence>
<keyword evidence="3" id="KW-0805">Transcription regulation</keyword>